<dbReference type="RefSeq" id="WP_079427043.1">
    <property type="nucleotide sequence ID" value="NZ_MZGV01000056.1"/>
</dbReference>
<name>A0A1V4IEU0_9CLOT</name>
<dbReference type="OrthoDB" id="1913356at2"/>
<dbReference type="STRING" id="1450648.CLORY_35960"/>
<proteinExistence type="predicted"/>
<gene>
    <name evidence="1" type="ORF">CLORY_35960</name>
</gene>
<dbReference type="AlphaFoldDB" id="A0A1V4IEU0"/>
<comment type="caution">
    <text evidence="1">The sequence shown here is derived from an EMBL/GenBank/DDBJ whole genome shotgun (WGS) entry which is preliminary data.</text>
</comment>
<protein>
    <recommendedName>
        <fullName evidence="3">Zinc ribbon domain protein</fullName>
    </recommendedName>
</protein>
<evidence type="ECO:0008006" key="3">
    <source>
        <dbReference type="Google" id="ProtNLM"/>
    </source>
</evidence>
<evidence type="ECO:0000313" key="2">
    <source>
        <dbReference type="Proteomes" id="UP000190080"/>
    </source>
</evidence>
<dbReference type="Gene3D" id="2.20.28.30">
    <property type="entry name" value="RNA polymerase ii, chain L"/>
    <property type="match status" value="1"/>
</dbReference>
<evidence type="ECO:0000313" key="1">
    <source>
        <dbReference type="EMBL" id="OPJ58446.1"/>
    </source>
</evidence>
<organism evidence="1 2">
    <name type="scientific">Clostridium oryzae</name>
    <dbReference type="NCBI Taxonomy" id="1450648"/>
    <lineage>
        <taxon>Bacteria</taxon>
        <taxon>Bacillati</taxon>
        <taxon>Bacillota</taxon>
        <taxon>Clostridia</taxon>
        <taxon>Eubacteriales</taxon>
        <taxon>Clostridiaceae</taxon>
        <taxon>Clostridium</taxon>
    </lineage>
</organism>
<keyword evidence="2" id="KW-1185">Reference proteome</keyword>
<dbReference type="EMBL" id="MZGV01000056">
    <property type="protein sequence ID" value="OPJ58446.1"/>
    <property type="molecule type" value="Genomic_DNA"/>
</dbReference>
<reference evidence="1 2" key="1">
    <citation type="submission" date="2017-03" db="EMBL/GenBank/DDBJ databases">
        <title>Genome sequence of Clostridium oryzae DSM 28571.</title>
        <authorList>
            <person name="Poehlein A."/>
            <person name="Daniel R."/>
        </authorList>
    </citation>
    <scope>NUCLEOTIDE SEQUENCE [LARGE SCALE GENOMIC DNA]</scope>
    <source>
        <strain evidence="1 2">DSM 28571</strain>
    </source>
</reference>
<sequence>MLQIYTSYRCGVCSNEFILLSEEMDKMRKERYITCPYCNSKKVQKIKVTDNLKECMNERVYKRIGGAIKQITY</sequence>
<accession>A0A1V4IEU0</accession>
<dbReference type="Proteomes" id="UP000190080">
    <property type="component" value="Unassembled WGS sequence"/>
</dbReference>